<proteinExistence type="predicted"/>
<dbReference type="AlphaFoldDB" id="A0A428PV27"/>
<organism evidence="1 2">
    <name type="scientific">Fusarium duplospermum</name>
    <dbReference type="NCBI Taxonomy" id="1325734"/>
    <lineage>
        <taxon>Eukaryota</taxon>
        <taxon>Fungi</taxon>
        <taxon>Dikarya</taxon>
        <taxon>Ascomycota</taxon>
        <taxon>Pezizomycotina</taxon>
        <taxon>Sordariomycetes</taxon>
        <taxon>Hypocreomycetidae</taxon>
        <taxon>Hypocreales</taxon>
        <taxon>Nectriaceae</taxon>
        <taxon>Fusarium</taxon>
        <taxon>Fusarium solani species complex</taxon>
    </lineage>
</organism>
<evidence type="ECO:0000313" key="1">
    <source>
        <dbReference type="EMBL" id="RSL56869.1"/>
    </source>
</evidence>
<keyword evidence="2" id="KW-1185">Reference proteome</keyword>
<dbReference type="EMBL" id="NKCI01000087">
    <property type="protein sequence ID" value="RSL56869.1"/>
    <property type="molecule type" value="Genomic_DNA"/>
</dbReference>
<protein>
    <submittedName>
        <fullName evidence="1">Uncharacterized protein</fullName>
    </submittedName>
</protein>
<accession>A0A428PV27</accession>
<reference evidence="1 2" key="1">
    <citation type="submission" date="2017-06" db="EMBL/GenBank/DDBJ databases">
        <title>Comparative genomic analysis of Ambrosia Fusariam Clade fungi.</title>
        <authorList>
            <person name="Stajich J.E."/>
            <person name="Carrillo J."/>
            <person name="Kijimoto T."/>
            <person name="Eskalen A."/>
            <person name="O'Donnell K."/>
            <person name="Kasson M."/>
        </authorList>
    </citation>
    <scope>NUCLEOTIDE SEQUENCE [LARGE SCALE GENOMIC DNA]</scope>
    <source>
        <strain evidence="1 2">NRRL62584</strain>
    </source>
</reference>
<name>A0A428PV27_9HYPO</name>
<evidence type="ECO:0000313" key="2">
    <source>
        <dbReference type="Proteomes" id="UP000288168"/>
    </source>
</evidence>
<sequence length="78" mass="8244">MAAIWTLSPLAVSNPLPIQPSANARTSKLRVSCLQSSSLSALLWRTRLDRCNKGQAASTFAAGYITSISQQGTAALHS</sequence>
<comment type="caution">
    <text evidence="1">The sequence shown here is derived from an EMBL/GenBank/DDBJ whole genome shotgun (WGS) entry which is preliminary data.</text>
</comment>
<gene>
    <name evidence="1" type="ORF">CEP54_008579</name>
</gene>
<dbReference type="Proteomes" id="UP000288168">
    <property type="component" value="Unassembled WGS sequence"/>
</dbReference>